<dbReference type="Pfam" id="PF23593">
    <property type="entry name" value="HEAT_ATR"/>
    <property type="match status" value="1"/>
</dbReference>
<dbReference type="SUPFAM" id="SSF47212">
    <property type="entry name" value="FKBP12-rapamycin-binding domain of FKBP-rapamycin-associated protein (FRAP)"/>
    <property type="match status" value="1"/>
</dbReference>
<dbReference type="SUPFAM" id="SSF56112">
    <property type="entry name" value="Protein kinase-like (PK-like)"/>
    <property type="match status" value="1"/>
</dbReference>
<dbReference type="PROSITE" id="PS00916">
    <property type="entry name" value="PI3_4_KINASE_2"/>
    <property type="match status" value="1"/>
</dbReference>
<dbReference type="InterPro" id="IPR036738">
    <property type="entry name" value="FRB_sf"/>
</dbReference>
<feature type="region of interest" description="Disordered" evidence="10">
    <location>
        <begin position="1894"/>
        <end position="1954"/>
    </location>
</feature>
<keyword evidence="3" id="KW-0677">Repeat</keyword>
<gene>
    <name evidence="14" type="ORF">M0812_10877</name>
</gene>
<feature type="region of interest" description="Disordered" evidence="10">
    <location>
        <begin position="1242"/>
        <end position="1311"/>
    </location>
</feature>
<evidence type="ECO:0000256" key="6">
    <source>
        <dbReference type="ARBA" id="ARBA00022840"/>
    </source>
</evidence>
<feature type="region of interest" description="Disordered" evidence="10">
    <location>
        <begin position="1601"/>
        <end position="1639"/>
    </location>
</feature>
<evidence type="ECO:0000259" key="11">
    <source>
        <dbReference type="PROSITE" id="PS50290"/>
    </source>
</evidence>
<dbReference type="InterPro" id="IPR026683">
    <property type="entry name" value="TOR_cat"/>
</dbReference>
<keyword evidence="9" id="KW-0723">Serine/threonine-protein kinase</keyword>
<feature type="region of interest" description="Disordered" evidence="10">
    <location>
        <begin position="2157"/>
        <end position="2201"/>
    </location>
</feature>
<dbReference type="PROSITE" id="PS51189">
    <property type="entry name" value="FAT"/>
    <property type="match status" value="1"/>
</dbReference>
<feature type="domain" description="FAT" evidence="12">
    <location>
        <begin position="1440"/>
        <end position="2139"/>
    </location>
</feature>
<evidence type="ECO:0000313" key="14">
    <source>
        <dbReference type="EMBL" id="KAJ3445014.1"/>
    </source>
</evidence>
<dbReference type="InterPro" id="IPR003151">
    <property type="entry name" value="PIK-rel_kinase_FAT"/>
</dbReference>
<dbReference type="InterPro" id="IPR000403">
    <property type="entry name" value="PI3/4_kinase_cat_dom"/>
</dbReference>
<keyword evidence="2 9" id="KW-0808">Transferase</keyword>
<dbReference type="InterPro" id="IPR057564">
    <property type="entry name" value="HEAT_ATR"/>
</dbReference>
<dbReference type="PROSITE" id="PS00915">
    <property type="entry name" value="PI3_4_KINASE_1"/>
    <property type="match status" value="1"/>
</dbReference>
<dbReference type="InterPro" id="IPR024585">
    <property type="entry name" value="mTOR_dom"/>
</dbReference>
<evidence type="ECO:0000256" key="3">
    <source>
        <dbReference type="ARBA" id="ARBA00022737"/>
    </source>
</evidence>
<dbReference type="PANTHER" id="PTHR11139">
    <property type="entry name" value="ATAXIA TELANGIECTASIA MUTATED ATM -RELATED"/>
    <property type="match status" value="1"/>
</dbReference>
<proteinExistence type="inferred from homology"/>
<dbReference type="EC" id="2.7.11.1" evidence="9"/>
<dbReference type="InterPro" id="IPR011989">
    <property type="entry name" value="ARM-like"/>
</dbReference>
<dbReference type="Pfam" id="PF00454">
    <property type="entry name" value="PI3_PI4_kinase"/>
    <property type="match status" value="1"/>
</dbReference>
<evidence type="ECO:0000313" key="15">
    <source>
        <dbReference type="Proteomes" id="UP001146793"/>
    </source>
</evidence>
<feature type="compositionally biased region" description="Basic and acidic residues" evidence="10">
    <location>
        <begin position="876"/>
        <end position="888"/>
    </location>
</feature>
<dbReference type="GO" id="GO:0016242">
    <property type="term" value="P:negative regulation of macroautophagy"/>
    <property type="evidence" value="ECO:0007669"/>
    <property type="project" value="TreeGrafter"/>
</dbReference>
<keyword evidence="4 9" id="KW-0547">Nucleotide-binding</keyword>
<dbReference type="InterPro" id="IPR036940">
    <property type="entry name" value="PI3/4_kinase_cat_sf"/>
</dbReference>
<organism evidence="14 15">
    <name type="scientific">Anaeramoeba flamelloides</name>
    <dbReference type="NCBI Taxonomy" id="1746091"/>
    <lineage>
        <taxon>Eukaryota</taxon>
        <taxon>Metamonada</taxon>
        <taxon>Anaeramoebidae</taxon>
        <taxon>Anaeramoeba</taxon>
    </lineage>
</organism>
<dbReference type="InterPro" id="IPR016024">
    <property type="entry name" value="ARM-type_fold"/>
</dbReference>
<evidence type="ECO:0000256" key="5">
    <source>
        <dbReference type="ARBA" id="ARBA00022777"/>
    </source>
</evidence>
<dbReference type="Gene3D" id="3.30.1010.10">
    <property type="entry name" value="Phosphatidylinositol 3-kinase Catalytic Subunit, Chain A, domain 4"/>
    <property type="match status" value="1"/>
</dbReference>
<dbReference type="GO" id="GO:0005524">
    <property type="term" value="F:ATP binding"/>
    <property type="evidence" value="ECO:0007669"/>
    <property type="project" value="UniProtKB-KW"/>
</dbReference>
<feature type="compositionally biased region" description="Gly residues" evidence="10">
    <location>
        <begin position="1895"/>
        <end position="1905"/>
    </location>
</feature>
<dbReference type="EMBL" id="JANTQA010000023">
    <property type="protein sequence ID" value="KAJ3445014.1"/>
    <property type="molecule type" value="Genomic_DNA"/>
</dbReference>
<feature type="compositionally biased region" description="Acidic residues" evidence="10">
    <location>
        <begin position="2162"/>
        <end position="2171"/>
    </location>
</feature>
<dbReference type="SMART" id="SM00146">
    <property type="entry name" value="PI3Kc"/>
    <property type="match status" value="1"/>
</dbReference>
<evidence type="ECO:0000256" key="2">
    <source>
        <dbReference type="ARBA" id="ARBA00022679"/>
    </source>
</evidence>
<dbReference type="CDD" id="cd05169">
    <property type="entry name" value="PIKKc_TOR"/>
    <property type="match status" value="1"/>
</dbReference>
<keyword evidence="5 9" id="KW-0418">Kinase</keyword>
<dbReference type="InterPro" id="IPR014009">
    <property type="entry name" value="PIK_FAT"/>
</dbReference>
<dbReference type="Pfam" id="PF02260">
    <property type="entry name" value="FATC"/>
    <property type="match status" value="1"/>
</dbReference>
<dbReference type="Gene3D" id="1.25.10.10">
    <property type="entry name" value="Leucine-rich Repeat Variant"/>
    <property type="match status" value="3"/>
</dbReference>
<dbReference type="PROSITE" id="PS51190">
    <property type="entry name" value="FATC"/>
    <property type="match status" value="1"/>
</dbReference>
<dbReference type="InterPro" id="IPR009076">
    <property type="entry name" value="FRB_dom"/>
</dbReference>
<feature type="domain" description="PI3K/PI4K catalytic" evidence="11">
    <location>
        <begin position="2398"/>
        <end position="2720"/>
    </location>
</feature>
<evidence type="ECO:0000259" key="13">
    <source>
        <dbReference type="PROSITE" id="PS51190"/>
    </source>
</evidence>
<comment type="catalytic activity">
    <reaction evidence="8">
        <text>L-seryl-[protein] + ATP = O-phospho-L-seryl-[protein] + ADP + H(+)</text>
        <dbReference type="Rhea" id="RHEA:17989"/>
        <dbReference type="Rhea" id="RHEA-COMP:9863"/>
        <dbReference type="Rhea" id="RHEA-COMP:11604"/>
        <dbReference type="ChEBI" id="CHEBI:15378"/>
        <dbReference type="ChEBI" id="CHEBI:29999"/>
        <dbReference type="ChEBI" id="CHEBI:30616"/>
        <dbReference type="ChEBI" id="CHEBI:83421"/>
        <dbReference type="ChEBI" id="CHEBI:456216"/>
        <dbReference type="EC" id="2.7.11.1"/>
    </reaction>
</comment>
<dbReference type="PANTHER" id="PTHR11139:SF9">
    <property type="entry name" value="SERINE_THREONINE-PROTEIN KINASE MTOR"/>
    <property type="match status" value="1"/>
</dbReference>
<protein>
    <recommendedName>
        <fullName evidence="9">Serine/threonine-protein kinase TOR</fullName>
        <ecNumber evidence="9">2.7.11.1</ecNumber>
    </recommendedName>
</protein>
<dbReference type="InterPro" id="IPR011009">
    <property type="entry name" value="Kinase-like_dom_sf"/>
</dbReference>
<dbReference type="InterPro" id="IPR050517">
    <property type="entry name" value="DDR_Repair_Kinase"/>
</dbReference>
<dbReference type="SMART" id="SM01345">
    <property type="entry name" value="Rapamycin_bind"/>
    <property type="match status" value="1"/>
</dbReference>
<feature type="compositionally biased region" description="Low complexity" evidence="10">
    <location>
        <begin position="1906"/>
        <end position="1954"/>
    </location>
</feature>
<dbReference type="InterPro" id="IPR003152">
    <property type="entry name" value="FATC_dom"/>
</dbReference>
<evidence type="ECO:0000256" key="9">
    <source>
        <dbReference type="RuleBase" id="RU364109"/>
    </source>
</evidence>
<dbReference type="GO" id="GO:0005634">
    <property type="term" value="C:nucleus"/>
    <property type="evidence" value="ECO:0007669"/>
    <property type="project" value="TreeGrafter"/>
</dbReference>
<evidence type="ECO:0000259" key="12">
    <source>
        <dbReference type="PROSITE" id="PS51189"/>
    </source>
</evidence>
<name>A0AAV7ZYL4_9EUKA</name>
<comment type="caution">
    <text evidence="14">The sequence shown here is derived from an EMBL/GenBank/DDBJ whole genome shotgun (WGS) entry which is preliminary data.</text>
</comment>
<sequence length="2797" mass="327250">MNESLLNEFNPIFESFCSKNKIVQQKSINTFQKLLATLSSRLPLTKLQLFLSDLKQKIYDLIKSPVLHEKIGGILIYDQLIKSKIEENSSNITRCANYLKNLLTLNNKNALKTFAQILGDLASMTDTLNPPFVEKQLKCAIEWLQPKCSKMRKYAALLIFKELIEPAPLSVLNHLVEFSNLIVPITSNQNSVLRRLASVTLRNCFVLIEKNKDLEFKKKIFTKLYESCIKRIHKKSINVTIGCIRILTELFRNSGDFLKDKYDESCKLILFNKYSKNIQVGYLIIISIPIIANYSTENFSEDYQKKALSLFKMTLKKDTKHRELIYENMAEFIKSAGKSIEKDFKIIFPMIKESLNKSKKTYCLTSLKCLGELINIFKNKVINYLFEYEFFDLIYEIELCDELIELYTLICEVIPTLLFEIQNRLFLLLIKTLTEKPIQQPDLISALEENGFVINFEKKNKKNFNVNNNLDIYLNKLKLALITFRTFNFEGFNLLEIVREYLLDYLENEYNKIKLESALTCIKILENEICKESLELNYDLKYPVNNFNFDIKNYLNKRSFHSIIITDILEKLLNVAITDPAPNLRVQILKNLSPNFDYFLSQNETLLILNMALTDEEYENQYHAINIIGRLSVINPSKSLPSLRKLLIKLLYIIEKPTDSQNYLKSLKLFTHLIKSSRTLITPYCETFIEKLIPKLIKNQKDNSLEQVIIRNSILSSIGELFEIGGEKMRIYVKIILKLIIDTFIETTFPMKKQIAIHTLGQVIKSTGYVIKPYYRIPNLLLILLNIFKNEKTNWLIRKEILIVIGIIGALDPYKHKLNLNYIQKLNSNIPNKKKINKYNIILLNNNHNSININYNNLIEKSGKYLKQKKNNQRNRNRDRDRDRDRNRNRNQNRHYNRNHNRNHNKNRKQRQMINANIQNQNLNKINNKNISIMNIEDISRILPQIGENLEKEYYPKIAIYVLSKILIESKKIPFLTPSIDALMSIVSIIDIQCIEYLPIIVKTLIQILQTCDLKLKQSIFIHFIDLIKIVRYNIKPYLNEILHSMNKFWNPFLYLQIITLIENLLNVFKNNLQYKFSLLIFKMIEILKKDHLVKKDISLKILKCFQLIDIWFENYLHLIIPLLLKILKINDDTDIKIEIINTLIKFIQKLDLFEYNNLLINSLLIELKNKNSRLRDQIIKLICYFLIQNNSNLKLFLPIINNTLIENEIYNNQIYEDFLKNYLLNSENLFDYEFNFNQIEEENNNNNNNNNNNSNNSNGGNNTNNGNTNSHSNTSGANSYNNSNTNSNENKDYNDNKDNEDNGNNNKSSTKNIKKLNISIESLENSWTINIKKLNTKEKWIIWFQQFCLMCFQESPNPVLRSCNALAHLYKYFAQQLFKVVFLSIWCELNDKYKKKLILNLELALNNYQLIPNTIIKKLLNLCEFMEHVDKPLPISSKKLANIAKLNNSYAQALYYLEIEFKKNPSKKILKSLITINNQIQIPKSAIGLINFAEKNYDIQLKESWFEEFNRWEEALNIYEKKEISNKKKYNDSFNFKLGKLKCLLKLGEINKCNNLCQIIWKNSNKGERKKMARLAAQSAMSIKNWKSMEKYLSVLKKKTKKKNDNSGEDDDDDDDGGGDDDDGDGVDGDDISDDINFNKNQDKVNIKIHKNNGDKKINNENEIEYNFLKAILKISQNKFEESKKFINKTRKLLSKQTLNLIKESYNRAYNDFIKYQQLIELEEIIEYKKTNNIIRKQLIKKIWKKRLLGCQENINVWQNLLSIHSIVFPPKENIDIWLKYSQIVGRSGNTKLSENCIISLLKNTNNINLNNNSTSSGGVNSIINNQEMINNRKLFNLDYNFLYSNPKVIYSYLKHLWKINEKEKAIIGIKLILQKMTPIIINNNNVNPNQINSGGGGGGGSGGSNSNSSVNNNNNNSGGNSNSNSNNNNNTTSNNNANTTNNKNNNENNNNYLWNNNRLQAKFYLKLGEYQLSLNIKPNFQILQEILNSYYKATYFDNNWYKAWHNWAIMNLLIVKKIEKEFNNISQKQKYYLSSSIKGFFKSISLSPISSGKSIQDTLKLLTIWFNYGNRMDVIESFKKELKFIPIKTWLKVIPQLIARINTNIAPIRKLLHNLLDQIGENYPQALIYPLMVAYKSQFNKKLFFNNKKNNINRNFYGNDNDDDDDDDDKEKGKGNDDDDDDGNGYEYSGYRGGDDEDEDGYNEIIDNIKNDLKTVNDLSRFNNVQQESLAEKILEKMKIYYSNLVNEAKFVSKELITIAILLKEKWYEKLDDSFRIYYNKKDPLLIIRKLKPFYKKLQVPPKTQNERQFYQSYFRILQKAWDFCNKYLQTKNNAYFVKAFEIYSQIFSKMRRELKNTNSFDLEDISPKLFKAKNLELAVPGTYIPDKKIIKIEKIFKLFKIIISKQKPRKFKIFGSNGLTYQFLLKGHEDLRQDERVMQLLGLVNTLLINNAETAKRNLTIQRYEVVPLSPNTGLLGWVPNSDTLHDLIINYRKSKNIKLNIEYQILSKMEPDYENLQPEKKLLIFNKVLKKTVSQGNDLEKNLWLNSFNSESWLDRRTNFTRSLAVMSMVGYILGLGDRHPSNLMMNRSTGKINHIDFGDCFEVAIHRKQFPEKIPFRLTRMLVNAMGVSGTHGIFTYTCKNVMNLLRDNKDSVMAMLEAFVYDPLINWRLQDDDYNFIQTNPTDKRRKKKKSENVSGFSLNSFQMYNDKPQQNENSLMHSSIGSIDFGNHLEIEDINKKAIKVIKRINHKLTGRDFDNRKILNESQQVERLIQQAASNGNLSQCYLGWCPYW</sequence>
<comment type="similarity">
    <text evidence="1 9">Belongs to the PI3/PI4-kinase family.</text>
</comment>
<reference evidence="14" key="1">
    <citation type="submission" date="2022-08" db="EMBL/GenBank/DDBJ databases">
        <title>Novel sulphate-reducing endosymbionts in the free-living metamonad Anaeramoeba.</title>
        <authorList>
            <person name="Jerlstrom-Hultqvist J."/>
            <person name="Cepicka I."/>
            <person name="Gallot-Lavallee L."/>
            <person name="Salas-Leiva D."/>
            <person name="Curtis B.A."/>
            <person name="Zahonova K."/>
            <person name="Pipaliya S."/>
            <person name="Dacks J."/>
            <person name="Roger A.J."/>
        </authorList>
    </citation>
    <scope>NUCLEOTIDE SEQUENCE</scope>
    <source>
        <strain evidence="14">Busselton2</strain>
    </source>
</reference>
<dbReference type="GO" id="GO:0031931">
    <property type="term" value="C:TORC1 complex"/>
    <property type="evidence" value="ECO:0007669"/>
    <property type="project" value="TreeGrafter"/>
</dbReference>
<feature type="compositionally biased region" description="Basic residues" evidence="10">
    <location>
        <begin position="889"/>
        <end position="909"/>
    </location>
</feature>
<feature type="compositionally biased region" description="Basic and acidic residues" evidence="10">
    <location>
        <begin position="1290"/>
        <end position="1301"/>
    </location>
</feature>
<dbReference type="Gene3D" id="1.10.1070.11">
    <property type="entry name" value="Phosphatidylinositol 3-/4-kinase, catalytic domain"/>
    <property type="match status" value="1"/>
</dbReference>
<accession>A0AAV7ZYL4</accession>
<dbReference type="SMART" id="SM01346">
    <property type="entry name" value="DUF3385"/>
    <property type="match status" value="1"/>
</dbReference>
<dbReference type="Pfam" id="PF08771">
    <property type="entry name" value="FRB_dom"/>
    <property type="match status" value="1"/>
</dbReference>
<keyword evidence="6 9" id="KW-0067">ATP-binding</keyword>
<evidence type="ECO:0000256" key="4">
    <source>
        <dbReference type="ARBA" id="ARBA00022741"/>
    </source>
</evidence>
<feature type="compositionally biased region" description="Low complexity" evidence="10">
    <location>
        <begin position="1245"/>
        <end position="1289"/>
    </location>
</feature>
<dbReference type="GO" id="GO:0004674">
    <property type="term" value="F:protein serine/threonine kinase activity"/>
    <property type="evidence" value="ECO:0007669"/>
    <property type="project" value="UniProtKB-KW"/>
</dbReference>
<dbReference type="Pfam" id="PF11865">
    <property type="entry name" value="mTOR_dom"/>
    <property type="match status" value="2"/>
</dbReference>
<dbReference type="InterPro" id="IPR018936">
    <property type="entry name" value="PI3/4_kinase_CS"/>
</dbReference>
<evidence type="ECO:0000256" key="7">
    <source>
        <dbReference type="ARBA" id="ARBA00047899"/>
    </source>
</evidence>
<dbReference type="FunFam" id="3.30.1010.10:FF:000006">
    <property type="entry name" value="Serine/threonine-protein kinase TOR"/>
    <property type="match status" value="1"/>
</dbReference>
<comment type="catalytic activity">
    <reaction evidence="7 9">
        <text>L-threonyl-[protein] + ATP = O-phospho-L-threonyl-[protein] + ADP + H(+)</text>
        <dbReference type="Rhea" id="RHEA:46608"/>
        <dbReference type="Rhea" id="RHEA-COMP:11060"/>
        <dbReference type="Rhea" id="RHEA-COMP:11605"/>
        <dbReference type="ChEBI" id="CHEBI:15378"/>
        <dbReference type="ChEBI" id="CHEBI:30013"/>
        <dbReference type="ChEBI" id="CHEBI:30616"/>
        <dbReference type="ChEBI" id="CHEBI:61977"/>
        <dbReference type="ChEBI" id="CHEBI:456216"/>
        <dbReference type="EC" id="2.7.11.1"/>
    </reaction>
</comment>
<dbReference type="GO" id="GO:0031929">
    <property type="term" value="P:TOR signaling"/>
    <property type="evidence" value="ECO:0007669"/>
    <property type="project" value="TreeGrafter"/>
</dbReference>
<dbReference type="FunFam" id="1.10.1070.11:FF:000029">
    <property type="entry name" value="Serine/threonine-protein kinase TOR"/>
    <property type="match status" value="1"/>
</dbReference>
<evidence type="ECO:0000256" key="10">
    <source>
        <dbReference type="SAM" id="MobiDB-lite"/>
    </source>
</evidence>
<evidence type="ECO:0000256" key="8">
    <source>
        <dbReference type="ARBA" id="ARBA00048679"/>
    </source>
</evidence>
<dbReference type="SUPFAM" id="SSF48371">
    <property type="entry name" value="ARM repeat"/>
    <property type="match status" value="2"/>
</dbReference>
<feature type="compositionally biased region" description="Acidic residues" evidence="10">
    <location>
        <begin position="1608"/>
        <end position="1635"/>
    </location>
</feature>
<dbReference type="GO" id="GO:0031932">
    <property type="term" value="C:TORC2 complex"/>
    <property type="evidence" value="ECO:0007669"/>
    <property type="project" value="TreeGrafter"/>
</dbReference>
<dbReference type="Pfam" id="PF02259">
    <property type="entry name" value="FAT"/>
    <property type="match status" value="1"/>
</dbReference>
<dbReference type="SMART" id="SM01343">
    <property type="entry name" value="FATC"/>
    <property type="match status" value="1"/>
</dbReference>
<evidence type="ECO:0000256" key="1">
    <source>
        <dbReference type="ARBA" id="ARBA00011031"/>
    </source>
</evidence>
<feature type="region of interest" description="Disordered" evidence="10">
    <location>
        <begin position="867"/>
        <end position="909"/>
    </location>
</feature>
<dbReference type="GO" id="GO:0044877">
    <property type="term" value="F:protein-containing complex binding"/>
    <property type="evidence" value="ECO:0007669"/>
    <property type="project" value="InterPro"/>
</dbReference>
<dbReference type="PROSITE" id="PS50290">
    <property type="entry name" value="PI3_4_KINASE_3"/>
    <property type="match status" value="1"/>
</dbReference>
<dbReference type="Proteomes" id="UP001146793">
    <property type="component" value="Unassembled WGS sequence"/>
</dbReference>
<dbReference type="GO" id="GO:0005737">
    <property type="term" value="C:cytoplasm"/>
    <property type="evidence" value="ECO:0007669"/>
    <property type="project" value="TreeGrafter"/>
</dbReference>
<feature type="domain" description="FATC" evidence="13">
    <location>
        <begin position="2765"/>
        <end position="2797"/>
    </location>
</feature>